<dbReference type="AlphaFoldDB" id="A0A0A8ZIT9"/>
<organism evidence="1">
    <name type="scientific">Arundo donax</name>
    <name type="common">Giant reed</name>
    <name type="synonym">Donax arundinaceus</name>
    <dbReference type="NCBI Taxonomy" id="35708"/>
    <lineage>
        <taxon>Eukaryota</taxon>
        <taxon>Viridiplantae</taxon>
        <taxon>Streptophyta</taxon>
        <taxon>Embryophyta</taxon>
        <taxon>Tracheophyta</taxon>
        <taxon>Spermatophyta</taxon>
        <taxon>Magnoliopsida</taxon>
        <taxon>Liliopsida</taxon>
        <taxon>Poales</taxon>
        <taxon>Poaceae</taxon>
        <taxon>PACMAD clade</taxon>
        <taxon>Arundinoideae</taxon>
        <taxon>Arundineae</taxon>
        <taxon>Arundo</taxon>
    </lineage>
</organism>
<accession>A0A0A8ZIT9</accession>
<name>A0A0A8ZIT9_ARUDO</name>
<protein>
    <submittedName>
        <fullName evidence="1">Uncharacterized protein</fullName>
    </submittedName>
</protein>
<sequence>MSIVNSFPTLFSNCRSHNSCELVSS</sequence>
<evidence type="ECO:0000313" key="1">
    <source>
        <dbReference type="EMBL" id="JAD36620.1"/>
    </source>
</evidence>
<proteinExistence type="predicted"/>
<reference evidence="1" key="2">
    <citation type="journal article" date="2015" name="Data Brief">
        <title>Shoot transcriptome of the giant reed, Arundo donax.</title>
        <authorList>
            <person name="Barrero R.A."/>
            <person name="Guerrero F.D."/>
            <person name="Moolhuijzen P."/>
            <person name="Goolsby J.A."/>
            <person name="Tidwell J."/>
            <person name="Bellgard S.E."/>
            <person name="Bellgard M.I."/>
        </authorList>
    </citation>
    <scope>NUCLEOTIDE SEQUENCE</scope>
    <source>
        <tissue evidence="1">Shoot tissue taken approximately 20 cm above the soil surface</tissue>
    </source>
</reference>
<dbReference type="EMBL" id="GBRH01261275">
    <property type="protein sequence ID" value="JAD36620.1"/>
    <property type="molecule type" value="Transcribed_RNA"/>
</dbReference>
<reference evidence="1" key="1">
    <citation type="submission" date="2014-09" db="EMBL/GenBank/DDBJ databases">
        <authorList>
            <person name="Magalhaes I.L.F."/>
            <person name="Oliveira U."/>
            <person name="Santos F.R."/>
            <person name="Vidigal T.H.D.A."/>
            <person name="Brescovit A.D."/>
            <person name="Santos A.J."/>
        </authorList>
    </citation>
    <scope>NUCLEOTIDE SEQUENCE</scope>
    <source>
        <tissue evidence="1">Shoot tissue taken approximately 20 cm above the soil surface</tissue>
    </source>
</reference>